<accession>A0ABR3A0H0</accession>
<keyword evidence="14" id="KW-1185">Reference proteome</keyword>
<keyword evidence="7" id="KW-0594">Phospholipid biosynthesis</keyword>
<keyword evidence="6" id="KW-0443">Lipid metabolism</keyword>
<dbReference type="EC" id="4.1.1.65" evidence="3"/>
<comment type="cofactor">
    <cofactor evidence="1">
        <name>pyruvate</name>
        <dbReference type="ChEBI" id="CHEBI:15361"/>
    </cofactor>
</comment>
<evidence type="ECO:0000256" key="3">
    <source>
        <dbReference type="ARBA" id="ARBA00012243"/>
    </source>
</evidence>
<evidence type="ECO:0000256" key="6">
    <source>
        <dbReference type="ARBA" id="ARBA00023098"/>
    </source>
</evidence>
<evidence type="ECO:0000256" key="8">
    <source>
        <dbReference type="ARBA" id="ARBA00023239"/>
    </source>
</evidence>
<reference evidence="13 14" key="1">
    <citation type="submission" date="2024-05" db="EMBL/GenBank/DDBJ databases">
        <title>A draft genome resource for the thread blight pathogen Marasmius tenuissimus strain MS-2.</title>
        <authorList>
            <person name="Yulfo-Soto G.E."/>
            <person name="Baruah I.K."/>
            <person name="Amoako-Attah I."/>
            <person name="Bukari Y."/>
            <person name="Meinhardt L.W."/>
            <person name="Bailey B.A."/>
            <person name="Cohen S.P."/>
        </authorList>
    </citation>
    <scope>NUCLEOTIDE SEQUENCE [LARGE SCALE GENOMIC DNA]</scope>
    <source>
        <strain evidence="13 14">MS-2</strain>
    </source>
</reference>
<dbReference type="EMBL" id="JBBXMP010000039">
    <property type="protein sequence ID" value="KAL0066057.1"/>
    <property type="molecule type" value="Genomic_DNA"/>
</dbReference>
<evidence type="ECO:0000256" key="9">
    <source>
        <dbReference type="ARBA" id="ARBA00023264"/>
    </source>
</evidence>
<organism evidence="13 14">
    <name type="scientific">Marasmius tenuissimus</name>
    <dbReference type="NCBI Taxonomy" id="585030"/>
    <lineage>
        <taxon>Eukaryota</taxon>
        <taxon>Fungi</taxon>
        <taxon>Dikarya</taxon>
        <taxon>Basidiomycota</taxon>
        <taxon>Agaricomycotina</taxon>
        <taxon>Agaricomycetes</taxon>
        <taxon>Agaricomycetidae</taxon>
        <taxon>Agaricales</taxon>
        <taxon>Marasmiineae</taxon>
        <taxon>Marasmiaceae</taxon>
        <taxon>Marasmius</taxon>
    </lineage>
</organism>
<evidence type="ECO:0000256" key="7">
    <source>
        <dbReference type="ARBA" id="ARBA00023209"/>
    </source>
</evidence>
<evidence type="ECO:0000256" key="1">
    <source>
        <dbReference type="ARBA" id="ARBA00001928"/>
    </source>
</evidence>
<comment type="pathway">
    <text evidence="11">Phospholipid metabolism; phosphatidylethanolamine biosynthesis.</text>
</comment>
<dbReference type="PANTHER" id="PTHR10067:SF17">
    <property type="entry name" value="PHOSPHATIDYLSERINE DECARBOXYLASE PROENZYME 2"/>
    <property type="match status" value="1"/>
</dbReference>
<evidence type="ECO:0000313" key="14">
    <source>
        <dbReference type="Proteomes" id="UP001437256"/>
    </source>
</evidence>
<evidence type="ECO:0000256" key="2">
    <source>
        <dbReference type="ARBA" id="ARBA00005189"/>
    </source>
</evidence>
<sequence length="479" mass="52772">MALCPIPGFSIPASLKQVFSTKSPKESDTSDASAFVFDPSSSHGDDTPMTVTALTDDDIRASNKPLETSINLESLPDVQPEQLAKALEELVENSARNPEDVTQSIHMHPMVLFKIPWIDKLVPGLEKLAACYHIGNFVVIRESGKLKFESMPIYARIGMHLLFYGSLKVELLKNKTVGALLREQSVKQGRIYDSFESVKSIPSFIKIYGISLNELLEPDVKKYSTFNEFFYRKLKPGARPVQRAEDALSICSGADCRLVVYPTVDLARQFWVKGSSFTVPNILNLPPDSAKAQSFAGGSVAIFRLAPQDYHRFHCPIDGVVGEIDNIEGQYYTVNPQAINQDFDVLTTNVRSVLYLTHTPTGKQIAFVAVGALLVGSVLWTKGAEKGSAVRRGEELGYFAYGGSTIVVLFPQGCIDFDEDLLNNSKMSLETLVKACVDPSVDFGESILTCLVGWGFYRESAGVLDPLNVEFNVFSLRRG</sequence>
<dbReference type="NCBIfam" id="TIGR00163">
    <property type="entry name" value="PS_decarb"/>
    <property type="match status" value="1"/>
</dbReference>
<keyword evidence="5" id="KW-0210">Decarboxylase</keyword>
<evidence type="ECO:0000256" key="4">
    <source>
        <dbReference type="ARBA" id="ARBA00022516"/>
    </source>
</evidence>
<keyword evidence="8" id="KW-0456">Lyase</keyword>
<dbReference type="Pfam" id="PF02666">
    <property type="entry name" value="PS_Dcarbxylase"/>
    <property type="match status" value="1"/>
</dbReference>
<evidence type="ECO:0000256" key="10">
    <source>
        <dbReference type="ARBA" id="ARBA00023317"/>
    </source>
</evidence>
<dbReference type="InterPro" id="IPR003817">
    <property type="entry name" value="PS_Dcarbxylase"/>
</dbReference>
<dbReference type="InterPro" id="IPR033177">
    <property type="entry name" value="PSD-B"/>
</dbReference>
<gene>
    <name evidence="13" type="ORF">AAF712_006885</name>
</gene>
<proteinExistence type="predicted"/>
<evidence type="ECO:0000256" key="11">
    <source>
        <dbReference type="ARBA" id="ARBA00024326"/>
    </source>
</evidence>
<evidence type="ECO:0000256" key="12">
    <source>
        <dbReference type="SAM" id="MobiDB-lite"/>
    </source>
</evidence>
<feature type="region of interest" description="Disordered" evidence="12">
    <location>
        <begin position="22"/>
        <end position="47"/>
    </location>
</feature>
<evidence type="ECO:0000313" key="13">
    <source>
        <dbReference type="EMBL" id="KAL0066057.1"/>
    </source>
</evidence>
<name>A0ABR3A0H0_9AGAR</name>
<comment type="caution">
    <text evidence="13">The sequence shown here is derived from an EMBL/GenBank/DDBJ whole genome shotgun (WGS) entry which is preliminary data.</text>
</comment>
<dbReference type="Proteomes" id="UP001437256">
    <property type="component" value="Unassembled WGS sequence"/>
</dbReference>
<keyword evidence="4" id="KW-0444">Lipid biosynthesis</keyword>
<evidence type="ECO:0000256" key="5">
    <source>
        <dbReference type="ARBA" id="ARBA00022793"/>
    </source>
</evidence>
<keyword evidence="9" id="KW-1208">Phospholipid metabolism</keyword>
<keyword evidence="10" id="KW-0670">Pyruvate</keyword>
<comment type="pathway">
    <text evidence="2">Lipid metabolism.</text>
</comment>
<dbReference type="PANTHER" id="PTHR10067">
    <property type="entry name" value="PHOSPHATIDYLSERINE DECARBOXYLASE"/>
    <property type="match status" value="1"/>
</dbReference>
<protein>
    <recommendedName>
        <fullName evidence="3">phosphatidylserine decarboxylase</fullName>
        <ecNumber evidence="3">4.1.1.65</ecNumber>
    </recommendedName>
</protein>